<dbReference type="PANTHER" id="PTHR13318">
    <property type="entry name" value="PARTNER OF PAIRED, ISOFORM B-RELATED"/>
    <property type="match status" value="1"/>
</dbReference>
<evidence type="ECO:0000256" key="1">
    <source>
        <dbReference type="ARBA" id="ARBA00022614"/>
    </source>
</evidence>
<dbReference type="GeneTree" id="ENSGT00530000069038"/>
<keyword evidence="4" id="KW-1185">Reference proteome</keyword>
<organism evidence="3 4">
    <name type="scientific">Latimeria chalumnae</name>
    <name type="common">Coelacanth</name>
    <dbReference type="NCBI Taxonomy" id="7897"/>
    <lineage>
        <taxon>Eukaryota</taxon>
        <taxon>Metazoa</taxon>
        <taxon>Chordata</taxon>
        <taxon>Craniata</taxon>
        <taxon>Vertebrata</taxon>
        <taxon>Euteleostomi</taxon>
        <taxon>Coelacanthiformes</taxon>
        <taxon>Coelacanthidae</taxon>
        <taxon>Latimeria</taxon>
    </lineage>
</organism>
<dbReference type="Ensembl" id="ENSLACT00000006179.1">
    <property type="protein sequence ID" value="ENSLACP00000006127.1"/>
    <property type="gene ID" value="ENSLACG00000005436.2"/>
</dbReference>
<dbReference type="SUPFAM" id="SSF81383">
    <property type="entry name" value="F-box domain"/>
    <property type="match status" value="1"/>
</dbReference>
<accession>H3A906</accession>
<reference evidence="3" key="2">
    <citation type="submission" date="2025-08" db="UniProtKB">
        <authorList>
            <consortium name="Ensembl"/>
        </authorList>
    </citation>
    <scope>IDENTIFICATION</scope>
</reference>
<evidence type="ECO:0000313" key="3">
    <source>
        <dbReference type="Ensembl" id="ENSLACP00000006127.1"/>
    </source>
</evidence>
<dbReference type="eggNOG" id="ENOG502QTUN">
    <property type="taxonomic scope" value="Eukaryota"/>
</dbReference>
<dbReference type="EMBL" id="AFYH01041571">
    <property type="status" value="NOT_ANNOTATED_CDS"/>
    <property type="molecule type" value="Genomic_DNA"/>
</dbReference>
<dbReference type="Gene3D" id="1.20.1280.50">
    <property type="match status" value="1"/>
</dbReference>
<proteinExistence type="predicted"/>
<reference evidence="3" key="3">
    <citation type="submission" date="2025-09" db="UniProtKB">
        <authorList>
            <consortium name="Ensembl"/>
        </authorList>
    </citation>
    <scope>IDENTIFICATION</scope>
</reference>
<dbReference type="Pfam" id="PF12937">
    <property type="entry name" value="F-box-like"/>
    <property type="match status" value="1"/>
</dbReference>
<dbReference type="AlphaFoldDB" id="H3A906"/>
<evidence type="ECO:0000313" key="4">
    <source>
        <dbReference type="Proteomes" id="UP000008672"/>
    </source>
</evidence>
<feature type="domain" description="F-box" evidence="2">
    <location>
        <begin position="9"/>
        <end position="55"/>
    </location>
</feature>
<dbReference type="OMA" id="IDHPTLW"/>
<dbReference type="InterPro" id="IPR036047">
    <property type="entry name" value="F-box-like_dom_sf"/>
</dbReference>
<evidence type="ECO:0000259" key="2">
    <source>
        <dbReference type="PROSITE" id="PS50181"/>
    </source>
</evidence>
<dbReference type="PROSITE" id="PS50181">
    <property type="entry name" value="FBOX"/>
    <property type="match status" value="1"/>
</dbReference>
<dbReference type="Gene3D" id="3.80.10.10">
    <property type="entry name" value="Ribonuclease Inhibitor"/>
    <property type="match status" value="2"/>
</dbReference>
<reference evidence="4" key="1">
    <citation type="submission" date="2011-08" db="EMBL/GenBank/DDBJ databases">
        <title>The draft genome of Latimeria chalumnae.</title>
        <authorList>
            <person name="Di Palma F."/>
            <person name="Alfoldi J."/>
            <person name="Johnson J."/>
            <person name="Berlin A."/>
            <person name="Gnerre S."/>
            <person name="Jaffe D."/>
            <person name="MacCallum I."/>
            <person name="Young S."/>
            <person name="Walker B.J."/>
            <person name="Lander E."/>
            <person name="Lindblad-Toh K."/>
        </authorList>
    </citation>
    <scope>NUCLEOTIDE SEQUENCE [LARGE SCALE GENOMIC DNA]</scope>
    <source>
        <strain evidence="4">Wild caught</strain>
    </source>
</reference>
<dbReference type="InterPro" id="IPR001810">
    <property type="entry name" value="F-box_dom"/>
</dbReference>
<dbReference type="SMART" id="SM00256">
    <property type="entry name" value="FBOX"/>
    <property type="match status" value="1"/>
</dbReference>
<protein>
    <recommendedName>
        <fullName evidence="2">F-box domain-containing protein</fullName>
    </recommendedName>
</protein>
<dbReference type="GO" id="GO:0031146">
    <property type="term" value="P:SCF-dependent proteasomal ubiquitin-dependent protein catabolic process"/>
    <property type="evidence" value="ECO:0007669"/>
    <property type="project" value="TreeGrafter"/>
</dbReference>
<sequence length="435" mass="49592">SHTAEMKFECIWQQLPQEIFTEIFSYLSSDEKANVRATCKYFQKLIDHPTLWKNNTIVLRSISSFNVKFWQMLQKRKICSVIVKRVGMKQWKMLTQSLPDLVAVTVDAEIKEEALQGLKPLVHLQKLHLRNCSRLSDHVIVKDVAHLKNLTNLMLCKISCGHGSGLLGLAQLKNLHTLALHTREGCFPERMLQYVLFQLPGLKELSLKVKKMDKLKLSLCFSLPNIFLVYFTSMTTVSKLHLKRLDLVDSGDTGLSDEALDQLSCIRSLGLWHHKKTLLGTEDILETMLRKLPDLTEIDLAWAASFEPYVKLMPTSIEKLSVIGAKVSNCALSWLANHAGKLKHLNLDHCHGFDRMVLKVFPEKFPSLQTLGLRNAPLTDETLLDLVNLKHLQKLDICNAQYITLGGIQHFQTLTDNRIQLMKEHSLVRTECCCC</sequence>
<dbReference type="InParanoid" id="H3A906"/>
<keyword evidence="1" id="KW-0433">Leucine-rich repeat</keyword>
<dbReference type="Bgee" id="ENSLACG00000005436">
    <property type="expression patterns" value="Expressed in post-anal tail muscle and 1 other cell type or tissue"/>
</dbReference>
<dbReference type="InterPro" id="IPR032675">
    <property type="entry name" value="LRR_dom_sf"/>
</dbReference>
<gene>
    <name evidence="3" type="primary">IM:7136021</name>
</gene>
<dbReference type="PANTHER" id="PTHR13318:SF247">
    <property type="entry name" value="GH16156P"/>
    <property type="match status" value="1"/>
</dbReference>
<dbReference type="Proteomes" id="UP000008672">
    <property type="component" value="Unassembled WGS sequence"/>
</dbReference>
<dbReference type="GO" id="GO:0019005">
    <property type="term" value="C:SCF ubiquitin ligase complex"/>
    <property type="evidence" value="ECO:0007669"/>
    <property type="project" value="TreeGrafter"/>
</dbReference>
<dbReference type="STRING" id="7897.ENSLACP00000006127"/>
<dbReference type="SUPFAM" id="SSF52047">
    <property type="entry name" value="RNI-like"/>
    <property type="match status" value="1"/>
</dbReference>
<name>H3A906_LATCH</name>